<dbReference type="AlphaFoldDB" id="A0A8K0X464"/>
<reference evidence="1" key="1">
    <citation type="journal article" date="2021" name="Nat. Commun.">
        <title>Genetic determinants of endophytism in the Arabidopsis root mycobiome.</title>
        <authorList>
            <person name="Mesny F."/>
            <person name="Miyauchi S."/>
            <person name="Thiergart T."/>
            <person name="Pickel B."/>
            <person name="Atanasova L."/>
            <person name="Karlsson M."/>
            <person name="Huettel B."/>
            <person name="Barry K.W."/>
            <person name="Haridas S."/>
            <person name="Chen C."/>
            <person name="Bauer D."/>
            <person name="Andreopoulos W."/>
            <person name="Pangilinan J."/>
            <person name="LaButti K."/>
            <person name="Riley R."/>
            <person name="Lipzen A."/>
            <person name="Clum A."/>
            <person name="Drula E."/>
            <person name="Henrissat B."/>
            <person name="Kohler A."/>
            <person name="Grigoriev I.V."/>
            <person name="Martin F.M."/>
            <person name="Hacquard S."/>
        </authorList>
    </citation>
    <scope>NUCLEOTIDE SEQUENCE</scope>
    <source>
        <strain evidence="1">MPI-CAGE-AT-0016</strain>
    </source>
</reference>
<organism evidence="1 2">
    <name type="scientific">Plectosphaerella cucumerina</name>
    <dbReference type="NCBI Taxonomy" id="40658"/>
    <lineage>
        <taxon>Eukaryota</taxon>
        <taxon>Fungi</taxon>
        <taxon>Dikarya</taxon>
        <taxon>Ascomycota</taxon>
        <taxon>Pezizomycotina</taxon>
        <taxon>Sordariomycetes</taxon>
        <taxon>Hypocreomycetidae</taxon>
        <taxon>Glomerellales</taxon>
        <taxon>Plectosphaerellaceae</taxon>
        <taxon>Plectosphaerella</taxon>
    </lineage>
</organism>
<gene>
    <name evidence="1" type="ORF">B0T11DRAFT_329406</name>
</gene>
<accession>A0A8K0X464</accession>
<name>A0A8K0X464_9PEZI</name>
<dbReference type="PANTHER" id="PTHR38696:SF1">
    <property type="entry name" value="MEDIATOR OF RNA POLYMERASE II TRANSCRIPTION SUBUNIT 13"/>
    <property type="match status" value="1"/>
</dbReference>
<comment type="caution">
    <text evidence="1">The sequence shown here is derived from an EMBL/GenBank/DDBJ whole genome shotgun (WGS) entry which is preliminary data.</text>
</comment>
<proteinExistence type="predicted"/>
<evidence type="ECO:0000313" key="1">
    <source>
        <dbReference type="EMBL" id="KAH7363432.1"/>
    </source>
</evidence>
<sequence>MSDRIRLIDYPAEDVRAVQEAVKAHWPRGIAEVDDYSSARQIKVHGTPWRASIDGQDASRVLILRILERLYDRGWVMQAGIDMIRKESDKDTLVMRKQTPPPPPCDWLCVSFDSSDKLKIVGSPPEALSQAIVGLYGGSIQRHEITAERLKIKFNGMPWRPNGRDTVTTRKMLLRLIKTLEEFGFTIYASIDISDSTDKGETDVLVVQRQKGWVPGMPIFHR</sequence>
<dbReference type="Proteomes" id="UP000813385">
    <property type="component" value="Unassembled WGS sequence"/>
</dbReference>
<evidence type="ECO:0000313" key="2">
    <source>
        <dbReference type="Proteomes" id="UP000813385"/>
    </source>
</evidence>
<dbReference type="PANTHER" id="PTHR38696">
    <property type="entry name" value="MEDIATOR OF RNA POLYMERASE II TRANSCRIPTION SUBUNIT 13"/>
    <property type="match status" value="1"/>
</dbReference>
<protein>
    <submittedName>
        <fullName evidence="1">Uncharacterized protein</fullName>
    </submittedName>
</protein>
<dbReference type="OrthoDB" id="58379at2759"/>
<keyword evidence="2" id="KW-1185">Reference proteome</keyword>
<dbReference type="EMBL" id="JAGPXD010000003">
    <property type="protein sequence ID" value="KAH7363432.1"/>
    <property type="molecule type" value="Genomic_DNA"/>
</dbReference>